<keyword evidence="1" id="KW-1133">Transmembrane helix</keyword>
<dbReference type="Proteomes" id="UP000032066">
    <property type="component" value="Unassembled WGS sequence"/>
</dbReference>
<feature type="transmembrane region" description="Helical" evidence="1">
    <location>
        <begin position="80"/>
        <end position="99"/>
    </location>
</feature>
<evidence type="ECO:0000256" key="1">
    <source>
        <dbReference type="SAM" id="Phobius"/>
    </source>
</evidence>
<keyword evidence="1" id="KW-0812">Transmembrane</keyword>
<reference evidence="2 3" key="1">
    <citation type="submission" date="2015-02" db="EMBL/GenBank/DDBJ databases">
        <title>Draft genome sequence of Kitasatospora griseola MF730-N6, a bafilomycin, terpentecin and satosporin producer.</title>
        <authorList>
            <person name="Arens J.C."/>
            <person name="Haltli B."/>
            <person name="Kerr R.G."/>
        </authorList>
    </citation>
    <scope>NUCLEOTIDE SEQUENCE [LARGE SCALE GENOMIC DNA]</scope>
    <source>
        <strain evidence="2 3">MF730-N6</strain>
    </source>
</reference>
<gene>
    <name evidence="2" type="ORF">TR51_02665</name>
</gene>
<evidence type="ECO:0008006" key="4">
    <source>
        <dbReference type="Google" id="ProtNLM"/>
    </source>
</evidence>
<evidence type="ECO:0000313" key="2">
    <source>
        <dbReference type="EMBL" id="KIQ67264.1"/>
    </source>
</evidence>
<dbReference type="PATRIC" id="fig|2064.6.peg.606"/>
<keyword evidence="1" id="KW-0472">Membrane</keyword>
<keyword evidence="3" id="KW-1185">Reference proteome</keyword>
<sequence length="101" mass="12045">MRQLEGYLYWQDQNRQARRAAQEFADLLPWLTAAQRLDLENHLAHTQLQAARRGLEQFREHRERLREQYGARYHRLRVRCLLAVLLATAVCTTVLLAVVRY</sequence>
<proteinExistence type="predicted"/>
<comment type="caution">
    <text evidence="2">The sequence shown here is derived from an EMBL/GenBank/DDBJ whole genome shotgun (WGS) entry which is preliminary data.</text>
</comment>
<name>A0A0D0PXZ2_KITGR</name>
<evidence type="ECO:0000313" key="3">
    <source>
        <dbReference type="Proteomes" id="UP000032066"/>
    </source>
</evidence>
<organism evidence="2 3">
    <name type="scientific">Kitasatospora griseola</name>
    <name type="common">Streptomyces griseolosporeus</name>
    <dbReference type="NCBI Taxonomy" id="2064"/>
    <lineage>
        <taxon>Bacteria</taxon>
        <taxon>Bacillati</taxon>
        <taxon>Actinomycetota</taxon>
        <taxon>Actinomycetes</taxon>
        <taxon>Kitasatosporales</taxon>
        <taxon>Streptomycetaceae</taxon>
        <taxon>Kitasatospora</taxon>
    </lineage>
</organism>
<accession>A0A0D0PXZ2</accession>
<dbReference type="EMBL" id="JXZB01000001">
    <property type="protein sequence ID" value="KIQ67264.1"/>
    <property type="molecule type" value="Genomic_DNA"/>
</dbReference>
<protein>
    <recommendedName>
        <fullName evidence="4">Cytochrome C oxidase subunit I</fullName>
    </recommendedName>
</protein>
<dbReference type="AlphaFoldDB" id="A0A0D0PXZ2"/>